<dbReference type="InterPro" id="IPR013210">
    <property type="entry name" value="LRR_N_plant-typ"/>
</dbReference>
<feature type="domain" description="Leucine-rich repeat-containing N-terminal plant-type" evidence="5">
    <location>
        <begin position="7"/>
        <end position="41"/>
    </location>
</feature>
<dbReference type="PANTHER" id="PTHR48059:SF30">
    <property type="entry name" value="OS06G0587000 PROTEIN"/>
    <property type="match status" value="1"/>
</dbReference>
<name>A0AA89BGT2_9ASTE</name>
<feature type="non-terminal residue" evidence="6">
    <location>
        <position position="168"/>
    </location>
</feature>
<protein>
    <recommendedName>
        <fullName evidence="5">Leucine-rich repeat-containing N-terminal plant-type domain-containing protein</fullName>
    </recommendedName>
</protein>
<dbReference type="InterPro" id="IPR051848">
    <property type="entry name" value="PGIP"/>
</dbReference>
<evidence type="ECO:0000256" key="1">
    <source>
        <dbReference type="ARBA" id="ARBA00004196"/>
    </source>
</evidence>
<keyword evidence="3" id="KW-0677">Repeat</keyword>
<dbReference type="AlphaFoldDB" id="A0AA89BGT2"/>
<evidence type="ECO:0000313" key="7">
    <source>
        <dbReference type="Proteomes" id="UP001188597"/>
    </source>
</evidence>
<reference evidence="6" key="1">
    <citation type="submission" date="2022-12" db="EMBL/GenBank/DDBJ databases">
        <title>Draft genome assemblies for two species of Escallonia (Escalloniales).</title>
        <authorList>
            <person name="Chanderbali A."/>
            <person name="Dervinis C."/>
            <person name="Anghel I."/>
            <person name="Soltis D."/>
            <person name="Soltis P."/>
            <person name="Zapata F."/>
        </authorList>
    </citation>
    <scope>NUCLEOTIDE SEQUENCE</scope>
    <source>
        <strain evidence="6">UCBG64.0493</strain>
        <tissue evidence="6">Leaf</tissue>
    </source>
</reference>
<organism evidence="6 7">
    <name type="scientific">Escallonia herrerae</name>
    <dbReference type="NCBI Taxonomy" id="1293975"/>
    <lineage>
        <taxon>Eukaryota</taxon>
        <taxon>Viridiplantae</taxon>
        <taxon>Streptophyta</taxon>
        <taxon>Embryophyta</taxon>
        <taxon>Tracheophyta</taxon>
        <taxon>Spermatophyta</taxon>
        <taxon>Magnoliopsida</taxon>
        <taxon>eudicotyledons</taxon>
        <taxon>Gunneridae</taxon>
        <taxon>Pentapetalae</taxon>
        <taxon>asterids</taxon>
        <taxon>campanulids</taxon>
        <taxon>Escalloniales</taxon>
        <taxon>Escalloniaceae</taxon>
        <taxon>Escallonia</taxon>
    </lineage>
</organism>
<comment type="similarity">
    <text evidence="4">Belongs to the polygalacturonase-inhibiting protein family.</text>
</comment>
<evidence type="ECO:0000256" key="4">
    <source>
        <dbReference type="ARBA" id="ARBA00038043"/>
    </source>
</evidence>
<evidence type="ECO:0000313" key="6">
    <source>
        <dbReference type="EMBL" id="KAK3040453.1"/>
    </source>
</evidence>
<sequence>MFLEKMVLLQFKNSISDPSGLLSSWKPESSNYCSWFGVTCSLGSRVLGLKIAGNGCYGGNPSSHYKYSEFTTLHGIGIRSNRCDGNGKLVGKLSPVIGKLTELRVLSLPYNELSGNIITRKLPSKFEGSRKLRVLNLGFNEIVGQIPGSLSKCRGLQVLNLVENQVDG</sequence>
<keyword evidence="2" id="KW-0433">Leucine-rich repeat</keyword>
<dbReference type="SUPFAM" id="SSF52058">
    <property type="entry name" value="L domain-like"/>
    <property type="match status" value="1"/>
</dbReference>
<evidence type="ECO:0000256" key="3">
    <source>
        <dbReference type="ARBA" id="ARBA00022737"/>
    </source>
</evidence>
<comment type="caution">
    <text evidence="6">The sequence shown here is derived from an EMBL/GenBank/DDBJ whole genome shotgun (WGS) entry which is preliminary data.</text>
</comment>
<dbReference type="PANTHER" id="PTHR48059">
    <property type="entry name" value="POLYGALACTURONASE INHIBITOR 1"/>
    <property type="match status" value="1"/>
</dbReference>
<dbReference type="InterPro" id="IPR032675">
    <property type="entry name" value="LRR_dom_sf"/>
</dbReference>
<dbReference type="Gene3D" id="3.80.10.10">
    <property type="entry name" value="Ribonuclease Inhibitor"/>
    <property type="match status" value="1"/>
</dbReference>
<evidence type="ECO:0000256" key="2">
    <source>
        <dbReference type="ARBA" id="ARBA00022614"/>
    </source>
</evidence>
<dbReference type="InterPro" id="IPR001611">
    <property type="entry name" value="Leu-rich_rpt"/>
</dbReference>
<accession>A0AA89BGT2</accession>
<keyword evidence="7" id="KW-1185">Reference proteome</keyword>
<proteinExistence type="inferred from homology"/>
<dbReference type="Pfam" id="PF08263">
    <property type="entry name" value="LRRNT_2"/>
    <property type="match status" value="1"/>
</dbReference>
<comment type="subcellular location">
    <subcellularLocation>
        <location evidence="1">Cell envelope</location>
    </subcellularLocation>
</comment>
<evidence type="ECO:0000259" key="5">
    <source>
        <dbReference type="Pfam" id="PF08263"/>
    </source>
</evidence>
<dbReference type="Pfam" id="PF13855">
    <property type="entry name" value="LRR_8"/>
    <property type="match status" value="1"/>
</dbReference>
<dbReference type="EMBL" id="JAVXUP010000054">
    <property type="protein sequence ID" value="KAK3040453.1"/>
    <property type="molecule type" value="Genomic_DNA"/>
</dbReference>
<dbReference type="Proteomes" id="UP001188597">
    <property type="component" value="Unassembled WGS sequence"/>
</dbReference>
<gene>
    <name evidence="6" type="ORF">RJ639_028702</name>
</gene>